<reference evidence="11" key="2">
    <citation type="journal article" date="2021" name="PeerJ">
        <title>Extensive microbial diversity within the chicken gut microbiome revealed by metagenomics and culture.</title>
        <authorList>
            <person name="Gilroy R."/>
            <person name="Ravi A."/>
            <person name="Getino M."/>
            <person name="Pursley I."/>
            <person name="Horton D.L."/>
            <person name="Alikhan N.F."/>
            <person name="Baker D."/>
            <person name="Gharbi K."/>
            <person name="Hall N."/>
            <person name="Watson M."/>
            <person name="Adriaenssens E.M."/>
            <person name="Foster-Nyarko E."/>
            <person name="Jarju S."/>
            <person name="Secka A."/>
            <person name="Antonio M."/>
            <person name="Oren A."/>
            <person name="Chaudhuri R.R."/>
            <person name="La Ragione R."/>
            <person name="Hildebrand F."/>
            <person name="Pallen M.J."/>
        </authorList>
    </citation>
    <scope>NUCLEOTIDE SEQUENCE</scope>
    <source>
        <strain evidence="11">CHK188-20938</strain>
    </source>
</reference>
<keyword evidence="8" id="KW-1133">Transmembrane helix</keyword>
<dbReference type="PANTHER" id="PTHR30627:SF24">
    <property type="entry name" value="PENICILLIN-BINDING PROTEIN 4B"/>
    <property type="match status" value="1"/>
</dbReference>
<dbReference type="InterPro" id="IPR012338">
    <property type="entry name" value="Beta-lactam/transpept-like"/>
</dbReference>
<dbReference type="Pfam" id="PF00905">
    <property type="entry name" value="Transpeptidase"/>
    <property type="match status" value="1"/>
</dbReference>
<evidence type="ECO:0000259" key="9">
    <source>
        <dbReference type="Pfam" id="PF00905"/>
    </source>
</evidence>
<dbReference type="InterPro" id="IPR002137">
    <property type="entry name" value="Beta-lactam_class-D_AS"/>
</dbReference>
<dbReference type="SUPFAM" id="SSF56601">
    <property type="entry name" value="beta-lactamase/transpeptidase-like"/>
    <property type="match status" value="1"/>
</dbReference>
<evidence type="ECO:0000259" key="10">
    <source>
        <dbReference type="Pfam" id="PF21922"/>
    </source>
</evidence>
<keyword evidence="3" id="KW-0732">Signal</keyword>
<dbReference type="PANTHER" id="PTHR30627">
    <property type="entry name" value="PEPTIDOGLYCAN D,D-TRANSPEPTIDASE"/>
    <property type="match status" value="1"/>
</dbReference>
<dbReference type="AlphaFoldDB" id="A0A9D1TB25"/>
<dbReference type="GO" id="GO:0005886">
    <property type="term" value="C:plasma membrane"/>
    <property type="evidence" value="ECO:0007669"/>
    <property type="project" value="TreeGrafter"/>
</dbReference>
<name>A0A9D1TB25_9FIRM</name>
<feature type="domain" description="Penicillin binding protein A dimerisation" evidence="10">
    <location>
        <begin position="70"/>
        <end position="148"/>
    </location>
</feature>
<keyword evidence="7" id="KW-0175">Coiled coil</keyword>
<dbReference type="Gene3D" id="3.90.1310.10">
    <property type="entry name" value="Penicillin-binding protein 2a (Domain 2)"/>
    <property type="match status" value="1"/>
</dbReference>
<keyword evidence="4 6" id="KW-0378">Hydrolase</keyword>
<dbReference type="Gene3D" id="3.40.710.10">
    <property type="entry name" value="DD-peptidase/beta-lactamase superfamily"/>
    <property type="match status" value="1"/>
</dbReference>
<dbReference type="GO" id="GO:0008658">
    <property type="term" value="F:penicillin binding"/>
    <property type="evidence" value="ECO:0007669"/>
    <property type="project" value="InterPro"/>
</dbReference>
<comment type="similarity">
    <text evidence="1 6">Belongs to the class-D beta-lactamase family.</text>
</comment>
<reference evidence="11" key="1">
    <citation type="submission" date="2020-10" db="EMBL/GenBank/DDBJ databases">
        <authorList>
            <person name="Gilroy R."/>
        </authorList>
    </citation>
    <scope>NUCLEOTIDE SEQUENCE</scope>
    <source>
        <strain evidence="11">CHK188-20938</strain>
    </source>
</reference>
<feature type="coiled-coil region" evidence="7">
    <location>
        <begin position="122"/>
        <end position="152"/>
    </location>
</feature>
<dbReference type="InterPro" id="IPR050515">
    <property type="entry name" value="Beta-lactam/transpept"/>
</dbReference>
<dbReference type="PROSITE" id="PS00337">
    <property type="entry name" value="BETA_LACTAMASE_D"/>
    <property type="match status" value="1"/>
</dbReference>
<sequence>MSSPEELKNRQKKASTGRPYVIVSYFFVFLFLGLIAYVAYFQAVESESYLSGDYSQYDQRQQKMAEQVIRGSILASDGTVLAETQVDEEGNETRTYPYNELFAHTVGYASYGASGLESSRGRDLLQSHADALEQLQNELNEEKKQGDNLVTSLNVSLQQAAYDALGDYQGAVVVQEVSTGRILVDVSKPGFNPNTLDADWDTLINDEEGSPLLNRALQGQYPPGSTFKIVTALAYYREHGTFDDFSFNCEGEYTSGGYTIHCTGTVHGQEDFADAFANSCNCAFAQMGIELGAEALQQAAESLYFNQELPDNIGLPAVNSSFSLGAYDGDPLTMQTAIGQGNTLASPLQMSMVAQAVANGGTILSPTIVDRVETYEGVVVDRTEQTTLTQAMTQQEADALKELMKGVVSYGTASSLADLPYNIAGKTGTAEYDSAGNAHAWFVGFSDTGNTDIVVTVIVEAGQSGSAVAVPIARAVFESYFS</sequence>
<dbReference type="GO" id="GO:0071972">
    <property type="term" value="F:peptidoglycan L,D-transpeptidase activity"/>
    <property type="evidence" value="ECO:0007669"/>
    <property type="project" value="TreeGrafter"/>
</dbReference>
<accession>A0A9D1TB25</accession>
<dbReference type="InterPro" id="IPR054120">
    <property type="entry name" value="PBPA_dimer"/>
</dbReference>
<dbReference type="GO" id="GO:0017001">
    <property type="term" value="P:antibiotic catabolic process"/>
    <property type="evidence" value="ECO:0007669"/>
    <property type="project" value="InterPro"/>
</dbReference>
<dbReference type="GO" id="GO:0046677">
    <property type="term" value="P:response to antibiotic"/>
    <property type="evidence" value="ECO:0007669"/>
    <property type="project" value="UniProtKB-UniRule"/>
</dbReference>
<dbReference type="InterPro" id="IPR001460">
    <property type="entry name" value="PCN-bd_Tpept"/>
</dbReference>
<evidence type="ECO:0000313" key="11">
    <source>
        <dbReference type="EMBL" id="HIV26020.1"/>
    </source>
</evidence>
<evidence type="ECO:0000256" key="4">
    <source>
        <dbReference type="ARBA" id="ARBA00022801"/>
    </source>
</evidence>
<dbReference type="EC" id="3.5.2.6" evidence="2 6"/>
<dbReference type="GO" id="GO:0008800">
    <property type="term" value="F:beta-lactamase activity"/>
    <property type="evidence" value="ECO:0007669"/>
    <property type="project" value="UniProtKB-UniRule"/>
</dbReference>
<keyword evidence="5 6" id="KW-0046">Antibiotic resistance</keyword>
<keyword evidence="8" id="KW-0472">Membrane</keyword>
<evidence type="ECO:0000256" key="6">
    <source>
        <dbReference type="RuleBase" id="RU361140"/>
    </source>
</evidence>
<protein>
    <recommendedName>
        <fullName evidence="2 6">Beta-lactamase</fullName>
        <ecNumber evidence="2 6">3.5.2.6</ecNumber>
    </recommendedName>
</protein>
<evidence type="ECO:0000256" key="8">
    <source>
        <dbReference type="SAM" id="Phobius"/>
    </source>
</evidence>
<comment type="caution">
    <text evidence="11">The sequence shown here is derived from an EMBL/GenBank/DDBJ whole genome shotgun (WGS) entry which is preliminary data.</text>
</comment>
<dbReference type="EMBL" id="DVOO01000029">
    <property type="protein sequence ID" value="HIV26020.1"/>
    <property type="molecule type" value="Genomic_DNA"/>
</dbReference>
<dbReference type="Proteomes" id="UP000824169">
    <property type="component" value="Unassembled WGS sequence"/>
</dbReference>
<organism evidence="11 12">
    <name type="scientific">Candidatus Scatomonas pullistercoris</name>
    <dbReference type="NCBI Taxonomy" id="2840920"/>
    <lineage>
        <taxon>Bacteria</taxon>
        <taxon>Bacillati</taxon>
        <taxon>Bacillota</taxon>
        <taxon>Clostridia</taxon>
        <taxon>Lachnospirales</taxon>
        <taxon>Lachnospiraceae</taxon>
        <taxon>Lachnospiraceae incertae sedis</taxon>
        <taxon>Candidatus Scatomonas</taxon>
    </lineage>
</organism>
<keyword evidence="8" id="KW-0812">Transmembrane</keyword>
<evidence type="ECO:0000313" key="12">
    <source>
        <dbReference type="Proteomes" id="UP000824169"/>
    </source>
</evidence>
<feature type="transmembrane region" description="Helical" evidence="8">
    <location>
        <begin position="20"/>
        <end position="40"/>
    </location>
</feature>
<dbReference type="GO" id="GO:0071555">
    <property type="term" value="P:cell wall organization"/>
    <property type="evidence" value="ECO:0007669"/>
    <property type="project" value="TreeGrafter"/>
</dbReference>
<evidence type="ECO:0000256" key="3">
    <source>
        <dbReference type="ARBA" id="ARBA00022729"/>
    </source>
</evidence>
<evidence type="ECO:0000256" key="2">
    <source>
        <dbReference type="ARBA" id="ARBA00012865"/>
    </source>
</evidence>
<gene>
    <name evidence="11" type="ORF">IAB71_09650</name>
</gene>
<evidence type="ECO:0000256" key="1">
    <source>
        <dbReference type="ARBA" id="ARBA00007898"/>
    </source>
</evidence>
<proteinExistence type="inferred from homology"/>
<dbReference type="Pfam" id="PF21922">
    <property type="entry name" value="PBP_dimer_2"/>
    <property type="match status" value="1"/>
</dbReference>
<evidence type="ECO:0000256" key="7">
    <source>
        <dbReference type="SAM" id="Coils"/>
    </source>
</evidence>
<comment type="catalytic activity">
    <reaction evidence="6">
        <text>a beta-lactam + H2O = a substituted beta-amino acid</text>
        <dbReference type="Rhea" id="RHEA:20401"/>
        <dbReference type="ChEBI" id="CHEBI:15377"/>
        <dbReference type="ChEBI" id="CHEBI:35627"/>
        <dbReference type="ChEBI" id="CHEBI:140347"/>
        <dbReference type="EC" id="3.5.2.6"/>
    </reaction>
</comment>
<feature type="domain" description="Penicillin-binding protein transpeptidase" evidence="9">
    <location>
        <begin position="170"/>
        <end position="477"/>
    </location>
</feature>
<evidence type="ECO:0000256" key="5">
    <source>
        <dbReference type="ARBA" id="ARBA00023251"/>
    </source>
</evidence>